<feature type="transmembrane region" description="Helical" evidence="1">
    <location>
        <begin position="66"/>
        <end position="85"/>
    </location>
</feature>
<organism evidence="2 3">
    <name type="scientific">Paenibacillus filicis</name>
    <dbReference type="NCBI Taxonomy" id="669464"/>
    <lineage>
        <taxon>Bacteria</taxon>
        <taxon>Bacillati</taxon>
        <taxon>Bacillota</taxon>
        <taxon>Bacilli</taxon>
        <taxon>Bacillales</taxon>
        <taxon>Paenibacillaceae</taxon>
        <taxon>Paenibacillus</taxon>
    </lineage>
</organism>
<accession>A0ABU9DUF7</accession>
<dbReference type="InterPro" id="IPR048147">
    <property type="entry name" value="CBO0543-like"/>
</dbReference>
<feature type="transmembrane region" description="Helical" evidence="1">
    <location>
        <begin position="126"/>
        <end position="146"/>
    </location>
</feature>
<keyword evidence="1" id="KW-0812">Transmembrane</keyword>
<comment type="caution">
    <text evidence="2">The sequence shown here is derived from an EMBL/GenBank/DDBJ whole genome shotgun (WGS) entry which is preliminary data.</text>
</comment>
<feature type="transmembrane region" description="Helical" evidence="1">
    <location>
        <begin position="34"/>
        <end position="54"/>
    </location>
</feature>
<protein>
    <submittedName>
        <fullName evidence="2">CBO0543 family protein</fullName>
    </submittedName>
</protein>
<proteinExistence type="predicted"/>
<feature type="transmembrane region" description="Helical" evidence="1">
    <location>
        <begin position="97"/>
        <end position="114"/>
    </location>
</feature>
<sequence length="160" mass="18735">MTVERWLLAGVYVVTLVALWVVHRQEPRTVQAVFLFQQCLSWILGLLVVEVGLLEYPVREFRIATRTSFAFEFLVFPAIACYVNMYYPRTKDPLLKFGYYAAFASGVTVPEYFIEKYTDLIAYNGWAWYWTFISVLISLMASRWFYNWFVAGEHGRYGGT</sequence>
<name>A0ABU9DUF7_9BACL</name>
<keyword evidence="1" id="KW-0472">Membrane</keyword>
<feature type="transmembrane region" description="Helical" evidence="1">
    <location>
        <begin position="6"/>
        <end position="22"/>
    </location>
</feature>
<dbReference type="RefSeq" id="WP_341419634.1">
    <property type="nucleotide sequence ID" value="NZ_JBBPCC010000031.1"/>
</dbReference>
<evidence type="ECO:0000313" key="3">
    <source>
        <dbReference type="Proteomes" id="UP001469365"/>
    </source>
</evidence>
<reference evidence="2 3" key="1">
    <citation type="submission" date="2024-04" db="EMBL/GenBank/DDBJ databases">
        <title>draft genome sequnece of Paenibacillus filicis.</title>
        <authorList>
            <person name="Kim D.-U."/>
        </authorList>
    </citation>
    <scope>NUCLEOTIDE SEQUENCE [LARGE SCALE GENOMIC DNA]</scope>
    <source>
        <strain evidence="2 3">KACC14197</strain>
    </source>
</reference>
<gene>
    <name evidence="2" type="ORF">WMW72_31850</name>
</gene>
<dbReference type="NCBIfam" id="NF041644">
    <property type="entry name" value="CBO0543_fam"/>
    <property type="match status" value="1"/>
</dbReference>
<evidence type="ECO:0000313" key="2">
    <source>
        <dbReference type="EMBL" id="MEK8132500.1"/>
    </source>
</evidence>
<keyword evidence="3" id="KW-1185">Reference proteome</keyword>
<dbReference type="EMBL" id="JBBPCC010000031">
    <property type="protein sequence ID" value="MEK8132500.1"/>
    <property type="molecule type" value="Genomic_DNA"/>
</dbReference>
<dbReference type="Proteomes" id="UP001469365">
    <property type="component" value="Unassembled WGS sequence"/>
</dbReference>
<keyword evidence="1" id="KW-1133">Transmembrane helix</keyword>
<evidence type="ECO:0000256" key="1">
    <source>
        <dbReference type="SAM" id="Phobius"/>
    </source>
</evidence>